<name>A0A0W7TUX3_9FIRM</name>
<evidence type="ECO:0000313" key="2">
    <source>
        <dbReference type="Proteomes" id="UP000053433"/>
    </source>
</evidence>
<dbReference type="RefSeq" id="WP_058722736.1">
    <property type="nucleotide sequence ID" value="NZ_JANGBT010000001.1"/>
</dbReference>
<comment type="caution">
    <text evidence="1">The sequence shown here is derived from an EMBL/GenBank/DDBJ whole genome shotgun (WGS) entry which is preliminary data.</text>
</comment>
<sequence length="201" mass="22681">MNLHETEYGRRFFNSQLPSLIKALERIAESLSAPKQSLSADFVADPDFLHDLYYGDYEPSVFKTQSEHQKQLNHNASMAEELLRQKMGNSPEAIAALEAYQLAAGECSSIVAEQAFESGFQTAVQMLVAGLIPPENKFAAEVPLTTQELRKMDGEQVFCLDMNEEVRVVARKKGFIQVTNDKEIHLITGLTLYRHRPSWCQ</sequence>
<dbReference type="Proteomes" id="UP000053433">
    <property type="component" value="Unassembled WGS sequence"/>
</dbReference>
<dbReference type="Pfam" id="PF20648">
    <property type="entry name" value="DUF6809"/>
    <property type="match status" value="1"/>
</dbReference>
<dbReference type="AlphaFoldDB" id="A0A0W7TUX3"/>
<dbReference type="GeneID" id="93300315"/>
<dbReference type="InterPro" id="IPR049215">
    <property type="entry name" value="DUF6809"/>
</dbReference>
<accession>A0A0W7TUX3</accession>
<evidence type="ECO:0000313" key="1">
    <source>
        <dbReference type="EMBL" id="KUE77646.1"/>
    </source>
</evidence>
<organism evidence="1 2">
    <name type="scientific">Ruthenibacterium lactatiformans</name>
    <dbReference type="NCBI Taxonomy" id="1550024"/>
    <lineage>
        <taxon>Bacteria</taxon>
        <taxon>Bacillati</taxon>
        <taxon>Bacillota</taxon>
        <taxon>Clostridia</taxon>
        <taxon>Eubacteriales</taxon>
        <taxon>Oscillospiraceae</taxon>
        <taxon>Ruthenibacterium</taxon>
    </lineage>
</organism>
<reference evidence="1 2" key="1">
    <citation type="submission" date="2015-10" db="EMBL/GenBank/DDBJ databases">
        <title>A novel member of the family Ruminococcaceae isolated from human faeces.</title>
        <authorList>
            <person name="Shkoporov A.N."/>
            <person name="Chaplin A.V."/>
            <person name="Motuzova O.V."/>
            <person name="Kafarskaia L.I."/>
            <person name="Efimov B.A."/>
        </authorList>
    </citation>
    <scope>NUCLEOTIDE SEQUENCE [LARGE SCALE GENOMIC DNA]</scope>
    <source>
        <strain evidence="1 2">668</strain>
    </source>
</reference>
<protein>
    <submittedName>
        <fullName evidence="1">Uncharacterized protein</fullName>
    </submittedName>
</protein>
<proteinExistence type="predicted"/>
<gene>
    <name evidence="1" type="ORF">ASJ35_02715</name>
</gene>
<dbReference type="EMBL" id="LMUA01000002">
    <property type="protein sequence ID" value="KUE77646.1"/>
    <property type="molecule type" value="Genomic_DNA"/>
</dbReference>